<evidence type="ECO:0000259" key="5">
    <source>
        <dbReference type="PROSITE" id="PS50887"/>
    </source>
</evidence>
<dbReference type="SUPFAM" id="SSF55073">
    <property type="entry name" value="Nucleotide cyclase"/>
    <property type="match status" value="1"/>
</dbReference>
<evidence type="ECO:0000313" key="7">
    <source>
        <dbReference type="Proteomes" id="UP000627446"/>
    </source>
</evidence>
<evidence type="ECO:0000256" key="3">
    <source>
        <dbReference type="SAM" id="MobiDB-lite"/>
    </source>
</evidence>
<feature type="transmembrane region" description="Helical" evidence="4">
    <location>
        <begin position="31"/>
        <end position="49"/>
    </location>
</feature>
<dbReference type="Gene3D" id="3.30.70.270">
    <property type="match status" value="1"/>
</dbReference>
<dbReference type="PANTHER" id="PTHR45138">
    <property type="entry name" value="REGULATORY COMPONENTS OF SENSORY TRANSDUCTION SYSTEM"/>
    <property type="match status" value="1"/>
</dbReference>
<dbReference type="GO" id="GO:0043709">
    <property type="term" value="P:cell adhesion involved in single-species biofilm formation"/>
    <property type="evidence" value="ECO:0007669"/>
    <property type="project" value="TreeGrafter"/>
</dbReference>
<proteinExistence type="predicted"/>
<keyword evidence="7" id="KW-1185">Reference proteome</keyword>
<dbReference type="PROSITE" id="PS50887">
    <property type="entry name" value="GGDEF"/>
    <property type="match status" value="1"/>
</dbReference>
<dbReference type="Pfam" id="PF00990">
    <property type="entry name" value="GGDEF"/>
    <property type="match status" value="1"/>
</dbReference>
<dbReference type="InterPro" id="IPR043128">
    <property type="entry name" value="Rev_trsase/Diguanyl_cyclase"/>
</dbReference>
<gene>
    <name evidence="6" type="ORF">H8K36_04190</name>
</gene>
<comment type="catalytic activity">
    <reaction evidence="2">
        <text>2 GTP = 3',3'-c-di-GMP + 2 diphosphate</text>
        <dbReference type="Rhea" id="RHEA:24898"/>
        <dbReference type="ChEBI" id="CHEBI:33019"/>
        <dbReference type="ChEBI" id="CHEBI:37565"/>
        <dbReference type="ChEBI" id="CHEBI:58805"/>
        <dbReference type="EC" id="2.7.7.65"/>
    </reaction>
</comment>
<feature type="transmembrane region" description="Helical" evidence="4">
    <location>
        <begin position="94"/>
        <end position="111"/>
    </location>
</feature>
<evidence type="ECO:0000256" key="1">
    <source>
        <dbReference type="ARBA" id="ARBA00012528"/>
    </source>
</evidence>
<keyword evidence="4" id="KW-0472">Membrane</keyword>
<evidence type="ECO:0000313" key="6">
    <source>
        <dbReference type="EMBL" id="MBC3880561.1"/>
    </source>
</evidence>
<keyword evidence="4" id="KW-0812">Transmembrane</keyword>
<comment type="caution">
    <text evidence="6">The sequence shown here is derived from an EMBL/GenBank/DDBJ whole genome shotgun (WGS) entry which is preliminary data.</text>
</comment>
<dbReference type="NCBIfam" id="TIGR00254">
    <property type="entry name" value="GGDEF"/>
    <property type="match status" value="1"/>
</dbReference>
<dbReference type="AlphaFoldDB" id="A0A923KRT4"/>
<keyword evidence="4" id="KW-1133">Transmembrane helix</keyword>
<dbReference type="CDD" id="cd01949">
    <property type="entry name" value="GGDEF"/>
    <property type="match status" value="1"/>
</dbReference>
<dbReference type="RefSeq" id="WP_186914939.1">
    <property type="nucleotide sequence ID" value="NZ_JACOFZ010000001.1"/>
</dbReference>
<dbReference type="SMART" id="SM00267">
    <property type="entry name" value="GGDEF"/>
    <property type="match status" value="1"/>
</dbReference>
<sequence>MSVHYPEVSDKEYQDHYHVQDHALGRKVLRFLMWVSFPLLYLDFALQGIHQVTGLIEPRVLGLIVLRLAVCAYAWWILRVTGRRSDRPTFESHLYRWAILVLVTQLISDVLSPSTYLGHFIIDAWLCLIATIVLPLRPALLRQLVFAYFFASLALVFAKQFPSVFYQFTVIVMLILSTYSGQSIHRFLRHYRLKLLSAESELQRKETTDPLTGIANRREFMRVSENELQRHLRLGKPLSLVVLDLDHLQEINLHYGANVGDMVLVEVSKRMKRATRGYDCLARYGTEEFCVLLPEAGDEVGEKIAARTRSTVQAMPVAVGGRELKINASVGFATSREGDTVESMLRRAEEALMQAKEGEHPDEADALDATHPPQAFA</sequence>
<reference evidence="6" key="1">
    <citation type="submission" date="2020-08" db="EMBL/GenBank/DDBJ databases">
        <title>Novel species isolated from subtropical streams in China.</title>
        <authorList>
            <person name="Lu H."/>
        </authorList>
    </citation>
    <scope>NUCLEOTIDE SEQUENCE</scope>
    <source>
        <strain evidence="6">LX22W</strain>
    </source>
</reference>
<feature type="region of interest" description="Disordered" evidence="3">
    <location>
        <begin position="355"/>
        <end position="377"/>
    </location>
</feature>
<feature type="transmembrane region" description="Helical" evidence="4">
    <location>
        <begin position="141"/>
        <end position="158"/>
    </location>
</feature>
<evidence type="ECO:0000256" key="2">
    <source>
        <dbReference type="ARBA" id="ARBA00034247"/>
    </source>
</evidence>
<dbReference type="InterPro" id="IPR050469">
    <property type="entry name" value="Diguanylate_Cyclase"/>
</dbReference>
<feature type="transmembrane region" description="Helical" evidence="4">
    <location>
        <begin position="117"/>
        <end position="134"/>
    </location>
</feature>
<dbReference type="InterPro" id="IPR000160">
    <property type="entry name" value="GGDEF_dom"/>
</dbReference>
<dbReference type="GO" id="GO:0005886">
    <property type="term" value="C:plasma membrane"/>
    <property type="evidence" value="ECO:0007669"/>
    <property type="project" value="TreeGrafter"/>
</dbReference>
<dbReference type="GO" id="GO:1902201">
    <property type="term" value="P:negative regulation of bacterial-type flagellum-dependent cell motility"/>
    <property type="evidence" value="ECO:0007669"/>
    <property type="project" value="TreeGrafter"/>
</dbReference>
<evidence type="ECO:0000256" key="4">
    <source>
        <dbReference type="SAM" id="Phobius"/>
    </source>
</evidence>
<accession>A0A923KRT4</accession>
<organism evidence="6 7">
    <name type="scientific">Undibacterium nitidum</name>
    <dbReference type="NCBI Taxonomy" id="2762298"/>
    <lineage>
        <taxon>Bacteria</taxon>
        <taxon>Pseudomonadati</taxon>
        <taxon>Pseudomonadota</taxon>
        <taxon>Betaproteobacteria</taxon>
        <taxon>Burkholderiales</taxon>
        <taxon>Oxalobacteraceae</taxon>
        <taxon>Undibacterium</taxon>
    </lineage>
</organism>
<feature type="domain" description="GGDEF" evidence="5">
    <location>
        <begin position="236"/>
        <end position="369"/>
    </location>
</feature>
<dbReference type="GO" id="GO:0052621">
    <property type="term" value="F:diguanylate cyclase activity"/>
    <property type="evidence" value="ECO:0007669"/>
    <property type="project" value="UniProtKB-EC"/>
</dbReference>
<name>A0A923KRT4_9BURK</name>
<dbReference type="EC" id="2.7.7.65" evidence="1"/>
<dbReference type="Proteomes" id="UP000627446">
    <property type="component" value="Unassembled WGS sequence"/>
</dbReference>
<dbReference type="EMBL" id="JACOFZ010000001">
    <property type="protein sequence ID" value="MBC3880561.1"/>
    <property type="molecule type" value="Genomic_DNA"/>
</dbReference>
<feature type="transmembrane region" description="Helical" evidence="4">
    <location>
        <begin position="61"/>
        <end position="82"/>
    </location>
</feature>
<dbReference type="PANTHER" id="PTHR45138:SF9">
    <property type="entry name" value="DIGUANYLATE CYCLASE DGCM-RELATED"/>
    <property type="match status" value="1"/>
</dbReference>
<protein>
    <recommendedName>
        <fullName evidence="1">diguanylate cyclase</fullName>
        <ecNumber evidence="1">2.7.7.65</ecNumber>
    </recommendedName>
</protein>
<dbReference type="InterPro" id="IPR029787">
    <property type="entry name" value="Nucleotide_cyclase"/>
</dbReference>